<comment type="caution">
    <text evidence="4">The sequence shown here is derived from an EMBL/GenBank/DDBJ whole genome shotgun (WGS) entry which is preliminary data.</text>
</comment>
<evidence type="ECO:0000256" key="2">
    <source>
        <dbReference type="ARBA" id="ARBA00023002"/>
    </source>
</evidence>
<dbReference type="GO" id="GO:0016491">
    <property type="term" value="F:oxidoreductase activity"/>
    <property type="evidence" value="ECO:0007669"/>
    <property type="project" value="UniProtKB-KW"/>
</dbReference>
<dbReference type="InterPro" id="IPR036188">
    <property type="entry name" value="FAD/NAD-bd_sf"/>
</dbReference>
<dbReference type="PRINTS" id="PR00469">
    <property type="entry name" value="PNDRDTASEII"/>
</dbReference>
<keyword evidence="2" id="KW-0560">Oxidoreductase</keyword>
<evidence type="ECO:0000313" key="5">
    <source>
        <dbReference type="Proteomes" id="UP001597139"/>
    </source>
</evidence>
<dbReference type="PANTHER" id="PTHR48105">
    <property type="entry name" value="THIOREDOXIN REDUCTASE 1-RELATED-RELATED"/>
    <property type="match status" value="1"/>
</dbReference>
<keyword evidence="5" id="KW-1185">Reference proteome</keyword>
<gene>
    <name evidence="4" type="ORF">ACFSAU_01285</name>
</gene>
<keyword evidence="1" id="KW-0285">Flavoprotein</keyword>
<feature type="compositionally biased region" description="Basic and acidic residues" evidence="3">
    <location>
        <begin position="1"/>
        <end position="16"/>
    </location>
</feature>
<name>A0ABD6BND4_9EURY</name>
<dbReference type="InterPro" id="IPR050097">
    <property type="entry name" value="Ferredoxin-NADP_redctase_2"/>
</dbReference>
<organism evidence="4 5">
    <name type="scientific">Halolamina litorea</name>
    <dbReference type="NCBI Taxonomy" id="1515593"/>
    <lineage>
        <taxon>Archaea</taxon>
        <taxon>Methanobacteriati</taxon>
        <taxon>Methanobacteriota</taxon>
        <taxon>Stenosarchaea group</taxon>
        <taxon>Halobacteria</taxon>
        <taxon>Halobacteriales</taxon>
        <taxon>Haloferacaceae</taxon>
    </lineage>
</organism>
<evidence type="ECO:0000256" key="1">
    <source>
        <dbReference type="ARBA" id="ARBA00022630"/>
    </source>
</evidence>
<dbReference type="Gene3D" id="3.50.50.60">
    <property type="entry name" value="FAD/NAD(P)-binding domain"/>
    <property type="match status" value="1"/>
</dbReference>
<dbReference type="Proteomes" id="UP001597139">
    <property type="component" value="Unassembled WGS sequence"/>
</dbReference>
<accession>A0ABD6BND4</accession>
<dbReference type="SUPFAM" id="SSF51905">
    <property type="entry name" value="FAD/NAD(P)-binding domain"/>
    <property type="match status" value="1"/>
</dbReference>
<dbReference type="AlphaFoldDB" id="A0ABD6BND4"/>
<sequence>MRDGEGTDATEPDHDVVVVGGGPTGSGVATFTARYGLDTVVYDRGNAALARAAFIENYPGFPGGIDTETLTDLFHDGLEAAGATHVPDLVDAVARREDGEGTGFRVVTSEGETVTARYIVAAAWYDASYLKPLEEDDEMFEVEMHHGEEHEQLDRSFADADGRTPIDGLYVAAPTEQRNAQVVVAAGHGGHVARTLLQDHREAEGLAGGVAPVYDWLRPETEFSGPWAERERWAEWFENELDGTDAGDAEVERLRERYIDRAFDTERSPEEVEELRAEGHRRLAEHLDTAAVLDAVDDEAIEAYLDGR</sequence>
<protein>
    <submittedName>
        <fullName evidence="4">FAD-dependent oxidoreductase</fullName>
    </submittedName>
</protein>
<evidence type="ECO:0000313" key="4">
    <source>
        <dbReference type="EMBL" id="MFD1566115.1"/>
    </source>
</evidence>
<dbReference type="RefSeq" id="WP_267645383.1">
    <property type="nucleotide sequence ID" value="NZ_JANHGR010000001.1"/>
</dbReference>
<feature type="region of interest" description="Disordered" evidence="3">
    <location>
        <begin position="1"/>
        <end position="21"/>
    </location>
</feature>
<dbReference type="EMBL" id="JBHUCZ010000001">
    <property type="protein sequence ID" value="MFD1566115.1"/>
    <property type="molecule type" value="Genomic_DNA"/>
</dbReference>
<proteinExistence type="predicted"/>
<evidence type="ECO:0000256" key="3">
    <source>
        <dbReference type="SAM" id="MobiDB-lite"/>
    </source>
</evidence>
<reference evidence="4 5" key="1">
    <citation type="journal article" date="2019" name="Int. J. Syst. Evol. Microbiol.">
        <title>The Global Catalogue of Microorganisms (GCM) 10K type strain sequencing project: providing services to taxonomists for standard genome sequencing and annotation.</title>
        <authorList>
            <consortium name="The Broad Institute Genomics Platform"/>
            <consortium name="The Broad Institute Genome Sequencing Center for Infectious Disease"/>
            <person name="Wu L."/>
            <person name="Ma J."/>
        </authorList>
    </citation>
    <scope>NUCLEOTIDE SEQUENCE [LARGE SCALE GENOMIC DNA]</scope>
    <source>
        <strain evidence="4 5">CGMCC 1.12859</strain>
    </source>
</reference>